<organism evidence="2">
    <name type="scientific">Timema monikensis</name>
    <dbReference type="NCBI Taxonomy" id="170555"/>
    <lineage>
        <taxon>Eukaryota</taxon>
        <taxon>Metazoa</taxon>
        <taxon>Ecdysozoa</taxon>
        <taxon>Arthropoda</taxon>
        <taxon>Hexapoda</taxon>
        <taxon>Insecta</taxon>
        <taxon>Pterygota</taxon>
        <taxon>Neoptera</taxon>
        <taxon>Polyneoptera</taxon>
        <taxon>Phasmatodea</taxon>
        <taxon>Timematodea</taxon>
        <taxon>Timematoidea</taxon>
        <taxon>Timematidae</taxon>
        <taxon>Timema</taxon>
    </lineage>
</organism>
<dbReference type="EMBL" id="OB800518">
    <property type="protein sequence ID" value="CAD7435498.1"/>
    <property type="molecule type" value="Genomic_DNA"/>
</dbReference>
<feature type="transmembrane region" description="Helical" evidence="1">
    <location>
        <begin position="85"/>
        <end position="104"/>
    </location>
</feature>
<reference evidence="2" key="1">
    <citation type="submission" date="2020-11" db="EMBL/GenBank/DDBJ databases">
        <authorList>
            <person name="Tran Van P."/>
        </authorList>
    </citation>
    <scope>NUCLEOTIDE SEQUENCE</scope>
</reference>
<accession>A0A7R9EM41</accession>
<sequence>MCNGNETVDKVKQLSPLCLYPIAAVVTASCVSVQKEHADAELATMVCDTRTPVRRSVVRATVLAAKVTLVMLCAGLVWFFMGWLFLIQLMLVALVAYLAAGRGFRWFYVAFRTLPRDVTPVEYATIVLPLSVHRQLVVQSAVEQRGELERSVACETRTN</sequence>
<keyword evidence="1" id="KW-1133">Transmembrane helix</keyword>
<dbReference type="AlphaFoldDB" id="A0A7R9EM41"/>
<gene>
    <name evidence="2" type="ORF">TMSB3V08_LOCUS12144</name>
</gene>
<name>A0A7R9EM41_9NEOP</name>
<protein>
    <submittedName>
        <fullName evidence="2">Uncharacterized protein</fullName>
    </submittedName>
</protein>
<evidence type="ECO:0000313" key="2">
    <source>
        <dbReference type="EMBL" id="CAD7435498.1"/>
    </source>
</evidence>
<proteinExistence type="predicted"/>
<evidence type="ECO:0000256" key="1">
    <source>
        <dbReference type="SAM" id="Phobius"/>
    </source>
</evidence>
<keyword evidence="1" id="KW-0812">Transmembrane</keyword>
<keyword evidence="1" id="KW-0472">Membrane</keyword>
<feature type="transmembrane region" description="Helical" evidence="1">
    <location>
        <begin position="60"/>
        <end position="79"/>
    </location>
</feature>